<protein>
    <submittedName>
        <fullName evidence="2">Holin of 3TMs, for gene-transfer release</fullName>
    </submittedName>
</protein>
<dbReference type="STRING" id="576117.SAMN04488138_102113"/>
<accession>A0A1I3NXN8</accession>
<sequence length="199" mass="21515">MGMMGKAFDLLFGEGRNVLKETAEVFFENSENSAAREAKSRAAALEQFASEFAMERKGHFDRFMDGLNRVPRPLMAFGTIGLCISAMVDPVWFASRMQGIALVPEPLWWLLGTIVSFYFGARYQVKSQEFQRSVAASVAQVPQVRANIAALKALDAGASGVGMPASIGSVDRSQSEPPSVPGSEAPNPALTAWRAGHDE</sequence>
<evidence type="ECO:0000256" key="1">
    <source>
        <dbReference type="SAM" id="MobiDB-lite"/>
    </source>
</evidence>
<name>A0A1I3NXN8_9RHOB</name>
<dbReference type="InterPro" id="IPR021497">
    <property type="entry name" value="GTA_holin_3TM"/>
</dbReference>
<evidence type="ECO:0000313" key="3">
    <source>
        <dbReference type="Proteomes" id="UP000183299"/>
    </source>
</evidence>
<dbReference type="RefSeq" id="WP_066605949.1">
    <property type="nucleotide sequence ID" value="NZ_FORY01000002.1"/>
</dbReference>
<evidence type="ECO:0000313" key="2">
    <source>
        <dbReference type="EMBL" id="SFJ13790.1"/>
    </source>
</evidence>
<reference evidence="2 3" key="1">
    <citation type="submission" date="2016-10" db="EMBL/GenBank/DDBJ databases">
        <authorList>
            <person name="de Groot N.N."/>
        </authorList>
    </citation>
    <scope>NUCLEOTIDE SEQUENCE [LARGE SCALE GENOMIC DNA]</scope>
    <source>
        <strain evidence="2 3">CGMCC 1.8891</strain>
    </source>
</reference>
<dbReference type="Proteomes" id="UP000183299">
    <property type="component" value="Unassembled WGS sequence"/>
</dbReference>
<proteinExistence type="predicted"/>
<organism evidence="2 3">
    <name type="scientific">Celeribacter halophilus</name>
    <dbReference type="NCBI Taxonomy" id="576117"/>
    <lineage>
        <taxon>Bacteria</taxon>
        <taxon>Pseudomonadati</taxon>
        <taxon>Pseudomonadota</taxon>
        <taxon>Alphaproteobacteria</taxon>
        <taxon>Rhodobacterales</taxon>
        <taxon>Roseobacteraceae</taxon>
        <taxon>Celeribacter</taxon>
    </lineage>
</organism>
<gene>
    <name evidence="2" type="ORF">SAMN04488138_102113</name>
</gene>
<feature type="region of interest" description="Disordered" evidence="1">
    <location>
        <begin position="165"/>
        <end position="199"/>
    </location>
</feature>
<dbReference type="AlphaFoldDB" id="A0A1I3NXN8"/>
<dbReference type="GeneID" id="98663921"/>
<dbReference type="Pfam" id="PF11351">
    <property type="entry name" value="GTA_holin_3TM"/>
    <property type="match status" value="1"/>
</dbReference>
<keyword evidence="3" id="KW-1185">Reference proteome</keyword>
<dbReference type="OrthoDB" id="7355053at2"/>
<dbReference type="EMBL" id="FORY01000002">
    <property type="protein sequence ID" value="SFJ13790.1"/>
    <property type="molecule type" value="Genomic_DNA"/>
</dbReference>